<evidence type="ECO:0008006" key="6">
    <source>
        <dbReference type="Google" id="ProtNLM"/>
    </source>
</evidence>
<dbReference type="PANTHER" id="PTHR24123:SF33">
    <property type="entry name" value="PROTEIN HOS4"/>
    <property type="match status" value="1"/>
</dbReference>
<dbReference type="InterPro" id="IPR002110">
    <property type="entry name" value="Ankyrin_rpt"/>
</dbReference>
<dbReference type="PRINTS" id="PR01415">
    <property type="entry name" value="ANKYRIN"/>
</dbReference>
<dbReference type="InterPro" id="IPR051165">
    <property type="entry name" value="Multifunctional_ANK_Repeat"/>
</dbReference>
<dbReference type="EMBL" id="JARBDR010000141">
    <property type="protein sequence ID" value="KAJ8320238.1"/>
    <property type="molecule type" value="Genomic_DNA"/>
</dbReference>
<evidence type="ECO:0000256" key="2">
    <source>
        <dbReference type="ARBA" id="ARBA00023043"/>
    </source>
</evidence>
<keyword evidence="2 3" id="KW-0040">ANK repeat</keyword>
<feature type="repeat" description="ANK" evidence="3">
    <location>
        <begin position="138"/>
        <end position="171"/>
    </location>
</feature>
<dbReference type="SMART" id="SM00248">
    <property type="entry name" value="ANK"/>
    <property type="match status" value="10"/>
</dbReference>
<dbReference type="PROSITE" id="PS50297">
    <property type="entry name" value="ANK_REP_REGION"/>
    <property type="match status" value="5"/>
</dbReference>
<evidence type="ECO:0000313" key="4">
    <source>
        <dbReference type="EMBL" id="KAJ8320238.1"/>
    </source>
</evidence>
<feature type="repeat" description="ANK" evidence="3">
    <location>
        <begin position="274"/>
        <end position="306"/>
    </location>
</feature>
<organism evidence="4 5">
    <name type="scientific">Tegillarca granosa</name>
    <name type="common">Malaysian cockle</name>
    <name type="synonym">Anadara granosa</name>
    <dbReference type="NCBI Taxonomy" id="220873"/>
    <lineage>
        <taxon>Eukaryota</taxon>
        <taxon>Metazoa</taxon>
        <taxon>Spiralia</taxon>
        <taxon>Lophotrochozoa</taxon>
        <taxon>Mollusca</taxon>
        <taxon>Bivalvia</taxon>
        <taxon>Autobranchia</taxon>
        <taxon>Pteriomorphia</taxon>
        <taxon>Arcoida</taxon>
        <taxon>Arcoidea</taxon>
        <taxon>Arcidae</taxon>
        <taxon>Tegillarca</taxon>
    </lineage>
</organism>
<dbReference type="PROSITE" id="PS50088">
    <property type="entry name" value="ANK_REPEAT"/>
    <property type="match status" value="7"/>
</dbReference>
<evidence type="ECO:0000313" key="5">
    <source>
        <dbReference type="Proteomes" id="UP001217089"/>
    </source>
</evidence>
<evidence type="ECO:0000256" key="1">
    <source>
        <dbReference type="ARBA" id="ARBA00022737"/>
    </source>
</evidence>
<keyword evidence="5" id="KW-1185">Reference proteome</keyword>
<feature type="repeat" description="ANK" evidence="3">
    <location>
        <begin position="70"/>
        <end position="102"/>
    </location>
</feature>
<dbReference type="Gene3D" id="1.25.40.20">
    <property type="entry name" value="Ankyrin repeat-containing domain"/>
    <property type="match status" value="3"/>
</dbReference>
<keyword evidence="1" id="KW-0677">Repeat</keyword>
<dbReference type="Pfam" id="PF12796">
    <property type="entry name" value="Ank_2"/>
    <property type="match status" value="3"/>
</dbReference>
<gene>
    <name evidence="4" type="ORF">KUTeg_001825</name>
</gene>
<accession>A0ABQ9FSK2</accession>
<dbReference type="Proteomes" id="UP001217089">
    <property type="component" value="Unassembled WGS sequence"/>
</dbReference>
<comment type="caution">
    <text evidence="4">The sequence shown here is derived from an EMBL/GenBank/DDBJ whole genome shotgun (WGS) entry which is preliminary data.</text>
</comment>
<sequence length="375" mass="40701">MEEEFLKAVIDQDVDAVHKYLSLHRNARPENIDLDIDTAVLEAAKLGNSDIVGLLLDCPKRPNLRLSDENGRRALHHAAENGNVDVAKLIVGAGATLNWADNGGFQPLHIACINGHVAMIEFLISRGAHVNSGRTYNEGGTALHLAVESQNLGAVEAILKSKRANIDAKTSSQKEALTPLHKAVKCKFAACVELLCSRGAYVNATDIENRIPLHFAAQNDDTDILRCLIRYGADLEYCDNNGKRAIHYAVYGQSCENVKCLIQHGVDVNAPDDVGFTPLYGAVLVQNSDITSALLAAGSNPNAKAKNPRHDTCLLMASSLNNATIIEKLIEYGADATEKNVNNATVLHKCMKLKRGEKRDRVVRMLIEAGAILML</sequence>
<feature type="repeat" description="ANK" evidence="3">
    <location>
        <begin position="103"/>
        <end position="135"/>
    </location>
</feature>
<feature type="repeat" description="ANK" evidence="3">
    <location>
        <begin position="241"/>
        <end position="273"/>
    </location>
</feature>
<protein>
    <recommendedName>
        <fullName evidence="6">Ankyrin repeat protein</fullName>
    </recommendedName>
</protein>
<dbReference type="PANTHER" id="PTHR24123">
    <property type="entry name" value="ANKYRIN REPEAT-CONTAINING"/>
    <property type="match status" value="1"/>
</dbReference>
<proteinExistence type="predicted"/>
<dbReference type="SUPFAM" id="SSF48403">
    <property type="entry name" value="Ankyrin repeat"/>
    <property type="match status" value="1"/>
</dbReference>
<reference evidence="4 5" key="1">
    <citation type="submission" date="2022-12" db="EMBL/GenBank/DDBJ databases">
        <title>Chromosome-level genome of Tegillarca granosa.</title>
        <authorList>
            <person name="Kim J."/>
        </authorList>
    </citation>
    <scope>NUCLEOTIDE SEQUENCE [LARGE SCALE GENOMIC DNA]</scope>
    <source>
        <strain evidence="4">Teg-2019</strain>
        <tissue evidence="4">Adductor muscle</tissue>
    </source>
</reference>
<dbReference type="InterPro" id="IPR036770">
    <property type="entry name" value="Ankyrin_rpt-contain_sf"/>
</dbReference>
<feature type="repeat" description="ANK" evidence="3">
    <location>
        <begin position="175"/>
        <end position="207"/>
    </location>
</feature>
<name>A0ABQ9FSK2_TEGGR</name>
<feature type="repeat" description="ANK" evidence="3">
    <location>
        <begin position="208"/>
        <end position="240"/>
    </location>
</feature>
<evidence type="ECO:0000256" key="3">
    <source>
        <dbReference type="PROSITE-ProRule" id="PRU00023"/>
    </source>
</evidence>